<reference evidence="1 2" key="1">
    <citation type="submission" date="2015-09" db="EMBL/GenBank/DDBJ databases">
        <authorList>
            <consortium name="Pathogen Informatics"/>
        </authorList>
    </citation>
    <scope>NUCLEOTIDE SEQUENCE [LARGE SCALE GENOMIC DNA]</scope>
    <source>
        <strain evidence="1 2">2789STDY5608854</strain>
    </source>
</reference>
<dbReference type="Proteomes" id="UP000095746">
    <property type="component" value="Unassembled WGS sequence"/>
</dbReference>
<accession>A0A174CCZ9</accession>
<gene>
    <name evidence="1" type="ORF">ERS852411_00980</name>
</gene>
<dbReference type="EMBL" id="CYZT01000045">
    <property type="protein sequence ID" value="CUO10687.1"/>
    <property type="molecule type" value="Genomic_DNA"/>
</dbReference>
<evidence type="ECO:0000313" key="2">
    <source>
        <dbReference type="Proteomes" id="UP000095746"/>
    </source>
</evidence>
<evidence type="ECO:0000313" key="1">
    <source>
        <dbReference type="EMBL" id="CUO10687.1"/>
    </source>
</evidence>
<dbReference type="AlphaFoldDB" id="A0A174CCZ9"/>
<organism evidence="1 2">
    <name type="scientific">Flavonifractor plautii</name>
    <name type="common">Fusobacterium plautii</name>
    <dbReference type="NCBI Taxonomy" id="292800"/>
    <lineage>
        <taxon>Bacteria</taxon>
        <taxon>Bacillati</taxon>
        <taxon>Bacillota</taxon>
        <taxon>Clostridia</taxon>
        <taxon>Eubacteriales</taxon>
        <taxon>Oscillospiraceae</taxon>
        <taxon>Flavonifractor</taxon>
    </lineage>
</organism>
<name>A0A174CCZ9_FLAPL</name>
<protein>
    <submittedName>
        <fullName evidence="1">Uncharacterized protein</fullName>
    </submittedName>
</protein>
<sequence>MRSFRQGSGMQAITARGRSIPAIIRNSRVLSSMAESEPEAFTTGSTLSLSVASRGENMVSSRASIRSMLPRMVLISPLWAISRLGWARSQEGLVLVENREWTMAKAEV</sequence>
<proteinExistence type="predicted"/>